<keyword evidence="3" id="KW-1185">Reference proteome</keyword>
<accession>A0A2P9ADK1</accession>
<reference evidence="3" key="1">
    <citation type="submission" date="2016-12" db="EMBL/GenBank/DDBJ databases">
        <authorList>
            <person name="Brunel B."/>
        </authorList>
    </citation>
    <scope>NUCLEOTIDE SEQUENCE [LARGE SCALE GENOMIC DNA]</scope>
</reference>
<feature type="compositionally biased region" description="Basic residues" evidence="1">
    <location>
        <begin position="42"/>
        <end position="60"/>
    </location>
</feature>
<name>A0A2P9ADK1_9HYPH</name>
<protein>
    <submittedName>
        <fullName evidence="2">Uncharacterized protein</fullName>
    </submittedName>
</protein>
<organism evidence="2 3">
    <name type="scientific">Mesorhizobium delmotii</name>
    <dbReference type="NCBI Taxonomy" id="1631247"/>
    <lineage>
        <taxon>Bacteria</taxon>
        <taxon>Pseudomonadati</taxon>
        <taxon>Pseudomonadota</taxon>
        <taxon>Alphaproteobacteria</taxon>
        <taxon>Hyphomicrobiales</taxon>
        <taxon>Phyllobacteriaceae</taxon>
        <taxon>Mesorhizobium</taxon>
    </lineage>
</organism>
<evidence type="ECO:0000256" key="1">
    <source>
        <dbReference type="SAM" id="MobiDB-lite"/>
    </source>
</evidence>
<sequence>MLTVYVAQTDVELVLKLFNEIGEEIAADPELAPDLSEPFKSKGCRSRGRRPGHLGLRRNRASNSRSAGRH</sequence>
<dbReference type="AlphaFoldDB" id="A0A2P9ADK1"/>
<dbReference type="EMBL" id="FUIG01000013">
    <property type="protein sequence ID" value="SJM29207.1"/>
    <property type="molecule type" value="Genomic_DNA"/>
</dbReference>
<feature type="compositionally biased region" description="Low complexity" evidence="1">
    <location>
        <begin position="61"/>
        <end position="70"/>
    </location>
</feature>
<gene>
    <name evidence="2" type="ORF">BQ8482_111137</name>
</gene>
<proteinExistence type="predicted"/>
<dbReference type="Proteomes" id="UP000245698">
    <property type="component" value="Unassembled WGS sequence"/>
</dbReference>
<evidence type="ECO:0000313" key="2">
    <source>
        <dbReference type="EMBL" id="SJM29207.1"/>
    </source>
</evidence>
<evidence type="ECO:0000313" key="3">
    <source>
        <dbReference type="Proteomes" id="UP000245698"/>
    </source>
</evidence>
<feature type="region of interest" description="Disordered" evidence="1">
    <location>
        <begin position="29"/>
        <end position="70"/>
    </location>
</feature>